<keyword evidence="2" id="KW-1185">Reference proteome</keyword>
<organism evidence="1 2">
    <name type="scientific">Anser brachyrhynchus</name>
    <name type="common">Pink-footed goose</name>
    <dbReference type="NCBI Taxonomy" id="132585"/>
    <lineage>
        <taxon>Eukaryota</taxon>
        <taxon>Metazoa</taxon>
        <taxon>Chordata</taxon>
        <taxon>Craniata</taxon>
        <taxon>Vertebrata</taxon>
        <taxon>Euteleostomi</taxon>
        <taxon>Archelosauria</taxon>
        <taxon>Archosauria</taxon>
        <taxon>Dinosauria</taxon>
        <taxon>Saurischia</taxon>
        <taxon>Theropoda</taxon>
        <taxon>Coelurosauria</taxon>
        <taxon>Aves</taxon>
        <taxon>Neognathae</taxon>
        <taxon>Galloanserae</taxon>
        <taxon>Anseriformes</taxon>
        <taxon>Anatidae</taxon>
        <taxon>Anserinae</taxon>
        <taxon>Anser</taxon>
    </lineage>
</organism>
<sequence length="112" mass="12554">EKTPVSQSYTEFISPLTMRLLCGSELPADNLGLCQHPTYILFDSNSFCKLHSQACSSYRQSSPGDYLSLTTHSRWKPFIAIKKSISLNYTCCHLTAVKQGFIYLRNSILLGA</sequence>
<protein>
    <submittedName>
        <fullName evidence="1">Uncharacterized protein</fullName>
    </submittedName>
</protein>
<dbReference type="AlphaFoldDB" id="A0A8B9BGP3"/>
<evidence type="ECO:0000313" key="1">
    <source>
        <dbReference type="Ensembl" id="ENSABRP00000003964.1"/>
    </source>
</evidence>
<dbReference type="Proteomes" id="UP000694426">
    <property type="component" value="Unplaced"/>
</dbReference>
<name>A0A8B9BGP3_9AVES</name>
<reference evidence="1" key="2">
    <citation type="submission" date="2025-09" db="UniProtKB">
        <authorList>
            <consortium name="Ensembl"/>
        </authorList>
    </citation>
    <scope>IDENTIFICATION</scope>
</reference>
<proteinExistence type="predicted"/>
<accession>A0A8B9BGP3</accession>
<dbReference type="Ensembl" id="ENSABRT00000005702.1">
    <property type="protein sequence ID" value="ENSABRP00000003964.1"/>
    <property type="gene ID" value="ENSABRG00000003734.1"/>
</dbReference>
<dbReference type="GeneTree" id="ENSGT00960000192380"/>
<reference evidence="1" key="1">
    <citation type="submission" date="2025-08" db="UniProtKB">
        <authorList>
            <consortium name="Ensembl"/>
        </authorList>
    </citation>
    <scope>IDENTIFICATION</scope>
</reference>
<evidence type="ECO:0000313" key="2">
    <source>
        <dbReference type="Proteomes" id="UP000694426"/>
    </source>
</evidence>